<gene>
    <name evidence="4" type="ORF">HETSPECPRED_002037</name>
</gene>
<evidence type="ECO:0000259" key="2">
    <source>
        <dbReference type="Pfam" id="PF24809"/>
    </source>
</evidence>
<dbReference type="SUPFAM" id="SSF52540">
    <property type="entry name" value="P-loop containing nucleoside triphosphate hydrolases"/>
    <property type="match status" value="1"/>
</dbReference>
<dbReference type="InterPro" id="IPR056884">
    <property type="entry name" value="NPHP3-like_N"/>
</dbReference>
<keyword evidence="1" id="KW-0677">Repeat</keyword>
<dbReference type="OrthoDB" id="195446at2759"/>
<evidence type="ECO:0000313" key="4">
    <source>
        <dbReference type="EMBL" id="CAF9914638.1"/>
    </source>
</evidence>
<dbReference type="PANTHER" id="PTHR10039:SF14">
    <property type="entry name" value="NACHT DOMAIN-CONTAINING PROTEIN"/>
    <property type="match status" value="1"/>
</dbReference>
<feature type="domain" description="DUF7708" evidence="2">
    <location>
        <begin position="72"/>
        <end position="209"/>
    </location>
</feature>
<protein>
    <recommendedName>
        <fullName evidence="6">NACHT domain-containing protein</fullName>
    </recommendedName>
</protein>
<dbReference type="InterPro" id="IPR011044">
    <property type="entry name" value="Quino_amine_DH_bsu"/>
</dbReference>
<dbReference type="InterPro" id="IPR056125">
    <property type="entry name" value="DUF7708"/>
</dbReference>
<evidence type="ECO:0000256" key="1">
    <source>
        <dbReference type="ARBA" id="ARBA00022737"/>
    </source>
</evidence>
<evidence type="ECO:0000313" key="5">
    <source>
        <dbReference type="Proteomes" id="UP000664521"/>
    </source>
</evidence>
<evidence type="ECO:0000259" key="3">
    <source>
        <dbReference type="Pfam" id="PF24883"/>
    </source>
</evidence>
<dbReference type="EMBL" id="CAJPDS010000014">
    <property type="protein sequence ID" value="CAF9914638.1"/>
    <property type="molecule type" value="Genomic_DNA"/>
</dbReference>
<reference evidence="4" key="1">
    <citation type="submission" date="2021-03" db="EMBL/GenBank/DDBJ databases">
        <authorList>
            <person name="Tagirdzhanova G."/>
        </authorList>
    </citation>
    <scope>NUCLEOTIDE SEQUENCE</scope>
</reference>
<dbReference type="Proteomes" id="UP000664521">
    <property type="component" value="Unassembled WGS sequence"/>
</dbReference>
<dbReference type="SUPFAM" id="SSF50969">
    <property type="entry name" value="YVTN repeat-like/Quinoprotein amine dehydrogenase"/>
    <property type="match status" value="1"/>
</dbReference>
<organism evidence="4 5">
    <name type="scientific">Heterodermia speciosa</name>
    <dbReference type="NCBI Taxonomy" id="116794"/>
    <lineage>
        <taxon>Eukaryota</taxon>
        <taxon>Fungi</taxon>
        <taxon>Dikarya</taxon>
        <taxon>Ascomycota</taxon>
        <taxon>Pezizomycotina</taxon>
        <taxon>Lecanoromycetes</taxon>
        <taxon>OSLEUM clade</taxon>
        <taxon>Lecanoromycetidae</taxon>
        <taxon>Caliciales</taxon>
        <taxon>Physciaceae</taxon>
        <taxon>Heterodermia</taxon>
    </lineage>
</organism>
<evidence type="ECO:0008006" key="6">
    <source>
        <dbReference type="Google" id="ProtNLM"/>
    </source>
</evidence>
<dbReference type="PANTHER" id="PTHR10039">
    <property type="entry name" value="AMELOGENIN"/>
    <property type="match status" value="1"/>
</dbReference>
<dbReference type="Gene3D" id="3.40.50.300">
    <property type="entry name" value="P-loop containing nucleotide triphosphate hydrolases"/>
    <property type="match status" value="1"/>
</dbReference>
<comment type="caution">
    <text evidence="4">The sequence shown here is derived from an EMBL/GenBank/DDBJ whole genome shotgun (WGS) entry which is preliminary data.</text>
</comment>
<name>A0A8H3F2R1_9LECA</name>
<accession>A0A8H3F2R1</accession>
<feature type="domain" description="Nephrocystin 3-like N-terminal" evidence="3">
    <location>
        <begin position="272"/>
        <end position="438"/>
    </location>
</feature>
<dbReference type="InterPro" id="IPR027417">
    <property type="entry name" value="P-loop_NTPase"/>
</dbReference>
<proteinExistence type="predicted"/>
<dbReference type="AlphaFoldDB" id="A0A8H3F2R1"/>
<dbReference type="Pfam" id="PF24809">
    <property type="entry name" value="DUF7708"/>
    <property type="match status" value="1"/>
</dbReference>
<dbReference type="Pfam" id="PF24883">
    <property type="entry name" value="NPHP3_N"/>
    <property type="match status" value="1"/>
</dbReference>
<sequence>MALMPGSSMRDTWQHAILSNEKHFTKTDLVEIKKTTKPDDLLGFIKTLEVKDDESNISKIARRIGMLGVYFNTYERSLDLIAQGLPSPGCLVWGSIKFALSFIRNYTKIFEKLLEVLESMGIFLQNSGFAMDVVIFQDSPYYRRALTGFYDAFIEFWSRALKFSKQKRRRIMCRAAWSNYYQVEFLALQGKMETHQKTLSQCAEATSRTRAHEARIKEDEERLRHEAARKEVRDNTRKATRAEVLKFLALGKASVTEYELVYNKTYRSLHPGTCQWILKSDIFQTWTKAPVKSNQSLLWISAVPGAGKSFLYAFLVDHLRSIASADSGPVLFYMFDGRNVENKSSLSAASSLVYQLLNVAQISENLLNALDEYRAQTGQSKATDFEPLWDILSRFIRELSRVTLVLDGLDECEDRVVLLRSILEILRNSNAKIIVLSRREADIIESLDSFPQIRFGKTENYEDILSFLRSKILSSDKLRRISENRTILGKVDGDLATKLSLRSDGSFLWARTALREIESKAKTSEIIDVITGLPSDLKQSYGFILEGHHKHLDTVRRRIFCMILRWLICAARPLTGKELRAAVAHEYLHLNPAGEANNDSVSNSECSSDDEFYIPQAEIEKLGGSLVVTDGGSVQLAHISIVEFLCQGPPNQYGCGNIDDFFVNVPEANGHLTMVCTDYLRTHLGHPPIQRRDRNRQLNLDATNESKGFLLYSIGQWLFHLSQLGVTDLGPTRKTLEKFLLGPDVLYWLEMWFTIEGRNLWNLQQQIRTILSQSGSQSALETPEPATTALISRWSKSFSRLLERHGPSLEQVPAKIHFIDPQSYEDDTAEISIFANFKMPNPPIHIPHFQLRSQLLSYDANKSEGASYCHKLNLSCYDSSHLRIFYVDMQRHTLLTAVYITEYPEIRCQSLKTGQMLKPVSLICKSKAGRDFVCEAFTISPDGRFLAILYHSAQWHGGQAMESRFDLNVWEIPESLDFDASEKGDWCKIVDAISFEAPSLRRTPQPLIIDESNVLHSPIGPIKIVPPNPSSDTREINATELVRHCCAPEHLLGLVGIAFSADCRFMIAYDSRASKLNRYVTKGMSLDSTIDISARYMTICCVSRTGKFVVWAKDLSREQRNYFLQDFSTGLCTLLPGSEEIVLPPDINLTFSTDENCLLGVMGNMMNQDSNYVVLWTSLSTNIKMARSELVPSITGLHFRASDNPAYCATNDRWFQFDPLRLDLLHVEYHRHGSSYTRTEVSSEGNKLVVLSVTVQRFVQL</sequence>
<keyword evidence="5" id="KW-1185">Reference proteome</keyword>